<dbReference type="SUPFAM" id="SSF103481">
    <property type="entry name" value="Multidrug resistance efflux transporter EmrE"/>
    <property type="match status" value="1"/>
</dbReference>
<dbReference type="EMBL" id="JAVFKY010000005">
    <property type="protein sequence ID" value="KAK5576442.1"/>
    <property type="molecule type" value="Genomic_DNA"/>
</dbReference>
<dbReference type="InterPro" id="IPR037185">
    <property type="entry name" value="EmrE-like"/>
</dbReference>
<feature type="transmembrane region" description="Helical" evidence="1">
    <location>
        <begin position="108"/>
        <end position="130"/>
    </location>
</feature>
<evidence type="ECO:0000313" key="3">
    <source>
        <dbReference type="Proteomes" id="UP001344447"/>
    </source>
</evidence>
<dbReference type="PANTHER" id="PTHR31965:SF1">
    <property type="entry name" value="TRANSMEMBRANE PROTEIN 42"/>
    <property type="match status" value="1"/>
</dbReference>
<feature type="transmembrane region" description="Helical" evidence="1">
    <location>
        <begin position="76"/>
        <end position="96"/>
    </location>
</feature>
<comment type="caution">
    <text evidence="2">The sequence shown here is derived from an EMBL/GenBank/DDBJ whole genome shotgun (WGS) entry which is preliminary data.</text>
</comment>
<keyword evidence="3" id="KW-1185">Reference proteome</keyword>
<proteinExistence type="predicted"/>
<organism evidence="2 3">
    <name type="scientific">Dictyostelium firmibasis</name>
    <dbReference type="NCBI Taxonomy" id="79012"/>
    <lineage>
        <taxon>Eukaryota</taxon>
        <taxon>Amoebozoa</taxon>
        <taxon>Evosea</taxon>
        <taxon>Eumycetozoa</taxon>
        <taxon>Dictyostelia</taxon>
        <taxon>Dictyosteliales</taxon>
        <taxon>Dictyosteliaceae</taxon>
        <taxon>Dictyostelium</taxon>
    </lineage>
</organism>
<evidence type="ECO:0000256" key="1">
    <source>
        <dbReference type="SAM" id="Phobius"/>
    </source>
</evidence>
<gene>
    <name evidence="2" type="ORF">RB653_007586</name>
</gene>
<accession>A0AAN7YUS6</accession>
<evidence type="ECO:0008006" key="4">
    <source>
        <dbReference type="Google" id="ProtNLM"/>
    </source>
</evidence>
<keyword evidence="1" id="KW-1133">Transmembrane helix</keyword>
<keyword evidence="1" id="KW-0812">Transmembrane</keyword>
<protein>
    <recommendedName>
        <fullName evidence="4">EamA domain-containing protein</fullName>
    </recommendedName>
</protein>
<dbReference type="InterPro" id="IPR039632">
    <property type="entry name" value="TMEM42"/>
</dbReference>
<reference evidence="2 3" key="1">
    <citation type="submission" date="2023-11" db="EMBL/GenBank/DDBJ databases">
        <title>Dfirmibasis_genome.</title>
        <authorList>
            <person name="Edelbroek B."/>
            <person name="Kjellin J."/>
            <person name="Jerlstrom-Hultqvist J."/>
            <person name="Soderbom F."/>
        </authorList>
    </citation>
    <scope>NUCLEOTIDE SEQUENCE [LARGE SCALE GENOMIC DNA]</scope>
    <source>
        <strain evidence="2 3">TNS-C-14</strain>
    </source>
</reference>
<feature type="transmembrane region" description="Helical" evidence="1">
    <location>
        <begin position="136"/>
        <end position="154"/>
    </location>
</feature>
<name>A0AAN7YUS6_9MYCE</name>
<evidence type="ECO:0000313" key="2">
    <source>
        <dbReference type="EMBL" id="KAK5576442.1"/>
    </source>
</evidence>
<dbReference type="Proteomes" id="UP001344447">
    <property type="component" value="Unassembled WGS sequence"/>
</dbReference>
<dbReference type="AlphaFoldDB" id="A0AAN7YUS6"/>
<keyword evidence="1" id="KW-0472">Membrane</keyword>
<dbReference type="Gene3D" id="1.10.3730.20">
    <property type="match status" value="1"/>
</dbReference>
<dbReference type="PANTHER" id="PTHR31965">
    <property type="entry name" value="TRANSMEMBRANE PROTEIN 42"/>
    <property type="match status" value="1"/>
</dbReference>
<sequence length="172" mass="19641">MKREKKKPNDEIKKSINKDNIKKDEKKPLVNTTNLKLSFIYSLIGGVFASLSSVCGKVALDSQFLSQFISSDKIELITRVISIASIFICTTMQWRYAAKGMDLANSTLTSTVITTSSNFFFTAFFGWLFFQEQLSFKWWVGALFIMIGLFLMNADQDEIETNQKSEKLKKKD</sequence>